<organism evidence="2 3">
    <name type="scientific">Nonomuraea rubra</name>
    <dbReference type="NCBI Taxonomy" id="46180"/>
    <lineage>
        <taxon>Bacteria</taxon>
        <taxon>Bacillati</taxon>
        <taxon>Actinomycetota</taxon>
        <taxon>Actinomycetes</taxon>
        <taxon>Streptosporangiales</taxon>
        <taxon>Streptosporangiaceae</taxon>
        <taxon>Nonomuraea</taxon>
    </lineage>
</organism>
<dbReference type="Pfam" id="PF13340">
    <property type="entry name" value="DUF4096"/>
    <property type="match status" value="1"/>
</dbReference>
<dbReference type="InterPro" id="IPR025161">
    <property type="entry name" value="IS402-like_dom"/>
</dbReference>
<dbReference type="AlphaFoldDB" id="A0A7X0TX80"/>
<evidence type="ECO:0000313" key="3">
    <source>
        <dbReference type="Proteomes" id="UP000565579"/>
    </source>
</evidence>
<gene>
    <name evidence="2" type="ORF">HD593_001740</name>
</gene>
<reference evidence="2 3" key="1">
    <citation type="submission" date="2020-08" db="EMBL/GenBank/DDBJ databases">
        <title>Sequencing the genomes of 1000 actinobacteria strains.</title>
        <authorList>
            <person name="Klenk H.-P."/>
        </authorList>
    </citation>
    <scope>NUCLEOTIDE SEQUENCE [LARGE SCALE GENOMIC DNA]</scope>
    <source>
        <strain evidence="2 3">DSM 43768</strain>
    </source>
</reference>
<sequence>MEDRVILAAIVYVATTGCAWRQLPPVFGAS</sequence>
<evidence type="ECO:0000313" key="2">
    <source>
        <dbReference type="EMBL" id="MBB6546945.1"/>
    </source>
</evidence>
<protein>
    <submittedName>
        <fullName evidence="2">Transposase</fullName>
    </submittedName>
</protein>
<dbReference type="EMBL" id="JACHMI010000001">
    <property type="protein sequence ID" value="MBB6546945.1"/>
    <property type="molecule type" value="Genomic_DNA"/>
</dbReference>
<comment type="caution">
    <text evidence="2">The sequence shown here is derived from an EMBL/GenBank/DDBJ whole genome shotgun (WGS) entry which is preliminary data.</text>
</comment>
<proteinExistence type="predicted"/>
<name>A0A7X0TX80_9ACTN</name>
<dbReference type="PROSITE" id="PS51257">
    <property type="entry name" value="PROKAR_LIPOPROTEIN"/>
    <property type="match status" value="1"/>
</dbReference>
<accession>A0A7X0TX80</accession>
<dbReference type="Proteomes" id="UP000565579">
    <property type="component" value="Unassembled WGS sequence"/>
</dbReference>
<evidence type="ECO:0000259" key="1">
    <source>
        <dbReference type="Pfam" id="PF13340"/>
    </source>
</evidence>
<feature type="domain" description="Insertion element IS402-like" evidence="1">
    <location>
        <begin position="2"/>
        <end position="29"/>
    </location>
</feature>
<keyword evidence="3" id="KW-1185">Reference proteome</keyword>